<dbReference type="EMBL" id="JARIHO010000105">
    <property type="protein sequence ID" value="KAJ7303576.1"/>
    <property type="molecule type" value="Genomic_DNA"/>
</dbReference>
<dbReference type="Proteomes" id="UP001218218">
    <property type="component" value="Unassembled WGS sequence"/>
</dbReference>
<gene>
    <name evidence="1" type="ORF">DFH08DRAFT_624293</name>
</gene>
<dbReference type="AlphaFoldDB" id="A0AAD6Z211"/>
<accession>A0AAD6Z211</accession>
<organism evidence="1 2">
    <name type="scientific">Mycena albidolilacea</name>
    <dbReference type="NCBI Taxonomy" id="1033008"/>
    <lineage>
        <taxon>Eukaryota</taxon>
        <taxon>Fungi</taxon>
        <taxon>Dikarya</taxon>
        <taxon>Basidiomycota</taxon>
        <taxon>Agaricomycotina</taxon>
        <taxon>Agaricomycetes</taxon>
        <taxon>Agaricomycetidae</taxon>
        <taxon>Agaricales</taxon>
        <taxon>Marasmiineae</taxon>
        <taxon>Mycenaceae</taxon>
        <taxon>Mycena</taxon>
    </lineage>
</organism>
<proteinExistence type="predicted"/>
<evidence type="ECO:0000313" key="2">
    <source>
        <dbReference type="Proteomes" id="UP001218218"/>
    </source>
</evidence>
<feature type="non-terminal residue" evidence="1">
    <location>
        <position position="163"/>
    </location>
</feature>
<sequence length="163" mass="18825">LVLTHLVHWLGLDKKHYARAALDSSIELAAKGKNCWAKDLITAASRLPFQCPELVLIATTMVEDIQTYAKAVDNLMKEWLQEEIDSSDKLYLLRGRLEPKKDKPPTQIASTMRHYLTMVRTQTHQEALTSILLSTHQLAVEILRYVNHEHQHVPRENRLCRFC</sequence>
<keyword evidence="2" id="KW-1185">Reference proteome</keyword>
<feature type="non-terminal residue" evidence="1">
    <location>
        <position position="1"/>
    </location>
</feature>
<name>A0AAD6Z211_9AGAR</name>
<reference evidence="1" key="1">
    <citation type="submission" date="2023-03" db="EMBL/GenBank/DDBJ databases">
        <title>Massive genome expansion in bonnet fungi (Mycena s.s.) driven by repeated elements and novel gene families across ecological guilds.</title>
        <authorList>
            <consortium name="Lawrence Berkeley National Laboratory"/>
            <person name="Harder C.B."/>
            <person name="Miyauchi S."/>
            <person name="Viragh M."/>
            <person name="Kuo A."/>
            <person name="Thoen E."/>
            <person name="Andreopoulos B."/>
            <person name="Lu D."/>
            <person name="Skrede I."/>
            <person name="Drula E."/>
            <person name="Henrissat B."/>
            <person name="Morin E."/>
            <person name="Kohler A."/>
            <person name="Barry K."/>
            <person name="LaButti K."/>
            <person name="Morin E."/>
            <person name="Salamov A."/>
            <person name="Lipzen A."/>
            <person name="Mereny Z."/>
            <person name="Hegedus B."/>
            <person name="Baldrian P."/>
            <person name="Stursova M."/>
            <person name="Weitz H."/>
            <person name="Taylor A."/>
            <person name="Grigoriev I.V."/>
            <person name="Nagy L.G."/>
            <person name="Martin F."/>
            <person name="Kauserud H."/>
        </authorList>
    </citation>
    <scope>NUCLEOTIDE SEQUENCE</scope>
    <source>
        <strain evidence="1">CBHHK002</strain>
    </source>
</reference>
<evidence type="ECO:0000313" key="1">
    <source>
        <dbReference type="EMBL" id="KAJ7303576.1"/>
    </source>
</evidence>
<protein>
    <submittedName>
        <fullName evidence="1">Uncharacterized protein</fullName>
    </submittedName>
</protein>
<comment type="caution">
    <text evidence="1">The sequence shown here is derived from an EMBL/GenBank/DDBJ whole genome shotgun (WGS) entry which is preliminary data.</text>
</comment>